<dbReference type="Proteomes" id="UP001369086">
    <property type="component" value="Unassembled WGS sequence"/>
</dbReference>
<evidence type="ECO:0000259" key="6">
    <source>
        <dbReference type="PROSITE" id="PS50089"/>
    </source>
</evidence>
<feature type="compositionally biased region" description="Low complexity" evidence="5">
    <location>
        <begin position="221"/>
        <end position="233"/>
    </location>
</feature>
<evidence type="ECO:0000313" key="10">
    <source>
        <dbReference type="Proteomes" id="UP001369086"/>
    </source>
</evidence>
<dbReference type="InterPro" id="IPR001293">
    <property type="entry name" value="Znf_TRAF"/>
</dbReference>
<evidence type="ECO:0000256" key="4">
    <source>
        <dbReference type="PROSITE-ProRule" id="PRU00207"/>
    </source>
</evidence>
<evidence type="ECO:0000313" key="9">
    <source>
        <dbReference type="EMBL" id="KAK6476050.1"/>
    </source>
</evidence>
<feature type="zinc finger region" description="TRAF-type" evidence="4">
    <location>
        <begin position="102"/>
        <end position="145"/>
    </location>
</feature>
<comment type="caution">
    <text evidence="9">The sequence shown here is derived from an EMBL/GenBank/DDBJ whole genome shotgun (WGS) entry which is preliminary data.</text>
</comment>
<evidence type="ECO:0000256" key="2">
    <source>
        <dbReference type="ARBA" id="ARBA00022771"/>
    </source>
</evidence>
<evidence type="ECO:0000256" key="3">
    <source>
        <dbReference type="ARBA" id="ARBA00022833"/>
    </source>
</evidence>
<gene>
    <name evidence="9" type="ORF">HHUSO_G24065</name>
</gene>
<dbReference type="SUPFAM" id="SSF57850">
    <property type="entry name" value="RING/U-box"/>
    <property type="match status" value="1"/>
</dbReference>
<feature type="domain" description="RING-type" evidence="6">
    <location>
        <begin position="20"/>
        <end position="58"/>
    </location>
</feature>
<keyword evidence="1 4" id="KW-0479">Metal-binding</keyword>
<feature type="domain" description="TRAF-type" evidence="7">
    <location>
        <begin position="102"/>
        <end position="145"/>
    </location>
</feature>
<feature type="region of interest" description="Disordered" evidence="5">
    <location>
        <begin position="210"/>
        <end position="233"/>
    </location>
</feature>
<dbReference type="InterPro" id="IPR013010">
    <property type="entry name" value="Znf_SIAH"/>
</dbReference>
<name>A0ABR0YV44_HUSHU</name>
<dbReference type="InterPro" id="IPR013083">
    <property type="entry name" value="Znf_RING/FYVE/PHD"/>
</dbReference>
<keyword evidence="3 4" id="KW-0862">Zinc</keyword>
<feature type="domain" description="SIAH-type" evidence="8">
    <location>
        <begin position="78"/>
        <end position="136"/>
    </location>
</feature>
<keyword evidence="2 4" id="KW-0863">Zinc-finger</keyword>
<organism evidence="9 10">
    <name type="scientific">Huso huso</name>
    <name type="common">Beluga</name>
    <name type="synonym">Acipenser huso</name>
    <dbReference type="NCBI Taxonomy" id="61971"/>
    <lineage>
        <taxon>Eukaryota</taxon>
        <taxon>Metazoa</taxon>
        <taxon>Chordata</taxon>
        <taxon>Craniata</taxon>
        <taxon>Vertebrata</taxon>
        <taxon>Euteleostomi</taxon>
        <taxon>Actinopterygii</taxon>
        <taxon>Chondrostei</taxon>
        <taxon>Acipenseriformes</taxon>
        <taxon>Acipenseridae</taxon>
        <taxon>Huso</taxon>
    </lineage>
</organism>
<reference evidence="9 10" key="1">
    <citation type="submission" date="2021-05" db="EMBL/GenBank/DDBJ databases">
        <authorList>
            <person name="Zahm M."/>
            <person name="Klopp C."/>
            <person name="Cabau C."/>
            <person name="Kuhl H."/>
            <person name="Suciu R."/>
            <person name="Ciorpac M."/>
            <person name="Holostenco D."/>
            <person name="Gessner J."/>
            <person name="Wuertz S."/>
            <person name="Hohne C."/>
            <person name="Stock M."/>
            <person name="Gislard M."/>
            <person name="Lluch J."/>
            <person name="Milhes M."/>
            <person name="Lampietro C."/>
            <person name="Lopez Roques C."/>
            <person name="Donnadieu C."/>
            <person name="Du K."/>
            <person name="Schartl M."/>
            <person name="Guiguen Y."/>
        </authorList>
    </citation>
    <scope>NUCLEOTIDE SEQUENCE [LARGE SCALE GENOMIC DNA]</scope>
    <source>
        <strain evidence="9">Hh-F2</strain>
        <tissue evidence="9">Blood</tissue>
    </source>
</reference>
<evidence type="ECO:0000256" key="1">
    <source>
        <dbReference type="ARBA" id="ARBA00022723"/>
    </source>
</evidence>
<dbReference type="PANTHER" id="PTHR10131:SF94">
    <property type="entry name" value="TNF RECEPTOR-ASSOCIATED FACTOR 4"/>
    <property type="match status" value="1"/>
</dbReference>
<evidence type="ECO:0000256" key="5">
    <source>
        <dbReference type="SAM" id="MobiDB-lite"/>
    </source>
</evidence>
<dbReference type="InterPro" id="IPR001841">
    <property type="entry name" value="Znf_RING"/>
</dbReference>
<dbReference type="Gene3D" id="3.30.40.10">
    <property type="entry name" value="Zinc/RING finger domain, C3HC4 (zinc finger)"/>
    <property type="match status" value="2"/>
</dbReference>
<protein>
    <submittedName>
        <fullName evidence="9">RING finger protein 151</fullName>
    </submittedName>
</protein>
<dbReference type="Pfam" id="PF13639">
    <property type="entry name" value="zf-RING_2"/>
    <property type="match status" value="1"/>
</dbReference>
<evidence type="ECO:0000259" key="7">
    <source>
        <dbReference type="PROSITE" id="PS50145"/>
    </source>
</evidence>
<dbReference type="PROSITE" id="PS00518">
    <property type="entry name" value="ZF_RING_1"/>
    <property type="match status" value="1"/>
</dbReference>
<keyword evidence="10" id="KW-1185">Reference proteome</keyword>
<dbReference type="EMBL" id="JAHFZB010000023">
    <property type="protein sequence ID" value="KAK6476050.1"/>
    <property type="molecule type" value="Genomic_DNA"/>
</dbReference>
<dbReference type="PANTHER" id="PTHR10131">
    <property type="entry name" value="TNF RECEPTOR ASSOCIATED FACTOR"/>
    <property type="match status" value="1"/>
</dbReference>
<dbReference type="SMART" id="SM00184">
    <property type="entry name" value="RING"/>
    <property type="match status" value="1"/>
</dbReference>
<dbReference type="PROSITE" id="PS51081">
    <property type="entry name" value="ZF_SIAH"/>
    <property type="match status" value="1"/>
</dbReference>
<proteinExistence type="predicted"/>
<dbReference type="PROSITE" id="PS50089">
    <property type="entry name" value="ZF_RING_2"/>
    <property type="match status" value="1"/>
</dbReference>
<dbReference type="SUPFAM" id="SSF49599">
    <property type="entry name" value="TRAF domain-like"/>
    <property type="match status" value="1"/>
</dbReference>
<dbReference type="PROSITE" id="PS50145">
    <property type="entry name" value="ZF_TRAF"/>
    <property type="match status" value="1"/>
</dbReference>
<sequence>MSGGYDLEQFVEVPDQDLVCSICHGVLRCPVRVACNHIFCKTCILQWMKRQETCPCCRKVVHRELMFVVYKLSKSISRLKIKCRNEIHGCCATFPLSDQYGHSTACDFKVTSCPNEDCKVEVLRKELARHLQSCEFWKEPCRMGCGAVLTHQTHAQHNCYRELKREFEAQQSTHKAIATKLKKKLSKMQSTMLQMRRQVGLICDSLEVMDDEEDEEEGDHAGSSSSAESSANV</sequence>
<evidence type="ECO:0000259" key="8">
    <source>
        <dbReference type="PROSITE" id="PS51081"/>
    </source>
</evidence>
<dbReference type="InterPro" id="IPR017907">
    <property type="entry name" value="Znf_RING_CS"/>
</dbReference>
<accession>A0ABR0YV44</accession>
<dbReference type="Pfam" id="PF02176">
    <property type="entry name" value="zf-TRAF"/>
    <property type="match status" value="1"/>
</dbReference>